<dbReference type="SMART" id="SM00119">
    <property type="entry name" value="HECTc"/>
    <property type="match status" value="1"/>
</dbReference>
<name>A0A7D9IIN5_PARCT</name>
<dbReference type="AlphaFoldDB" id="A0A7D9IIN5"/>
<evidence type="ECO:0000256" key="3">
    <source>
        <dbReference type="ARBA" id="ARBA00012485"/>
    </source>
</evidence>
<dbReference type="GO" id="GO:0061630">
    <property type="term" value="F:ubiquitin protein ligase activity"/>
    <property type="evidence" value="ECO:0007669"/>
    <property type="project" value="UniProtKB-EC"/>
</dbReference>
<dbReference type="Pfam" id="PF00632">
    <property type="entry name" value="HECT"/>
    <property type="match status" value="1"/>
</dbReference>
<dbReference type="FunFam" id="3.30.2160.10:FF:000001">
    <property type="entry name" value="E3 ubiquitin-protein ligase NEDD4-like"/>
    <property type="match status" value="1"/>
</dbReference>
<keyword evidence="5" id="KW-0677">Repeat</keyword>
<reference evidence="9" key="1">
    <citation type="submission" date="2020-04" db="EMBL/GenBank/DDBJ databases">
        <authorList>
            <person name="Alioto T."/>
            <person name="Alioto T."/>
            <person name="Gomez Garrido J."/>
        </authorList>
    </citation>
    <scope>NUCLEOTIDE SEQUENCE</scope>
    <source>
        <strain evidence="9">A484AB</strain>
    </source>
</reference>
<dbReference type="GO" id="GO:0016874">
    <property type="term" value="F:ligase activity"/>
    <property type="evidence" value="ECO:0007669"/>
    <property type="project" value="UniProtKB-KW"/>
</dbReference>
<dbReference type="InterPro" id="IPR050409">
    <property type="entry name" value="E3_ubiq-protein_ligase"/>
</dbReference>
<dbReference type="SUPFAM" id="SSF56204">
    <property type="entry name" value="Hect, E3 ligase catalytic domain"/>
    <property type="match status" value="1"/>
</dbReference>
<dbReference type="InterPro" id="IPR035983">
    <property type="entry name" value="Hect_E3_ubiquitin_ligase"/>
</dbReference>
<gene>
    <name evidence="9" type="ORF">PACLA_8A018996</name>
</gene>
<dbReference type="EMBL" id="CACRXK020006166">
    <property type="protein sequence ID" value="CAB4008591.1"/>
    <property type="molecule type" value="Genomic_DNA"/>
</dbReference>
<evidence type="ECO:0000256" key="1">
    <source>
        <dbReference type="ARBA" id="ARBA00000885"/>
    </source>
</evidence>
<dbReference type="PANTHER" id="PTHR11254:SF320">
    <property type="entry name" value="HECT-TYPE E3 UBIQUITIN TRANSFERASE"/>
    <property type="match status" value="1"/>
</dbReference>
<evidence type="ECO:0000256" key="7">
    <source>
        <dbReference type="SAM" id="MobiDB-lite"/>
    </source>
</evidence>
<organism evidence="9 10">
    <name type="scientific">Paramuricea clavata</name>
    <name type="common">Red gorgonian</name>
    <name type="synonym">Violescent sea-whip</name>
    <dbReference type="NCBI Taxonomy" id="317549"/>
    <lineage>
        <taxon>Eukaryota</taxon>
        <taxon>Metazoa</taxon>
        <taxon>Cnidaria</taxon>
        <taxon>Anthozoa</taxon>
        <taxon>Octocorallia</taxon>
        <taxon>Malacalcyonacea</taxon>
        <taxon>Plexauridae</taxon>
        <taxon>Paramuricea</taxon>
    </lineage>
</organism>
<proteinExistence type="predicted"/>
<dbReference type="OrthoDB" id="423283at2759"/>
<dbReference type="EC" id="2.3.2.26" evidence="3"/>
<dbReference type="FunFam" id="3.90.1750.10:FF:000079">
    <property type="entry name" value="E3 ubiquitin-protein ligase"/>
    <property type="match status" value="1"/>
</dbReference>
<feature type="compositionally biased region" description="Basic and acidic residues" evidence="7">
    <location>
        <begin position="52"/>
        <end position="65"/>
    </location>
</feature>
<dbReference type="CDD" id="cd00078">
    <property type="entry name" value="HECTc"/>
    <property type="match status" value="1"/>
</dbReference>
<evidence type="ECO:0000256" key="4">
    <source>
        <dbReference type="ARBA" id="ARBA00022679"/>
    </source>
</evidence>
<evidence type="ECO:0000256" key="5">
    <source>
        <dbReference type="ARBA" id="ARBA00022737"/>
    </source>
</evidence>
<dbReference type="GO" id="GO:0005737">
    <property type="term" value="C:cytoplasm"/>
    <property type="evidence" value="ECO:0007669"/>
    <property type="project" value="TreeGrafter"/>
</dbReference>
<keyword evidence="4" id="KW-0808">Transferase</keyword>
<protein>
    <recommendedName>
        <fullName evidence="3">HECT-type E3 ubiquitin transferase</fullName>
        <ecNumber evidence="3">2.3.2.26</ecNumber>
    </recommendedName>
</protein>
<dbReference type="GO" id="GO:0006511">
    <property type="term" value="P:ubiquitin-dependent protein catabolic process"/>
    <property type="evidence" value="ECO:0007669"/>
    <property type="project" value="TreeGrafter"/>
</dbReference>
<sequence length="462" mass="53392">MFRCSVDKIRRDGQRALRLLSDNVDLIVLLSLCEDDIVSWLPDSKQQIPAASEKKRNVYNGHDDPGPSSRKTSKPAPYKRDFQAKVKSFHKNIIHKGLGQGPNKIQLVIRREHILEDAFDQLMKQNPKTLQNSKLEVKFSGEEGLDYGGPQREFFFLISRQLFNPYYGLFEYSAQDTYTLHISAMSSFVDNAHDWYRFSGRIIALVIIHQHLLDAFFTRPFYKLLLKSSCDLRDVEALDALFHQSLAWIMESDITDVSLDLSFTVNEELGGQVNERELLPGGRDIRVTEDNKLGYVELMSNWRIDRGVSDQRKSILKGFYEIIDYDLVSMFDACELELLISGTADIDVNDWFSHTEYRSGYHPNHKVIRWFWQAVNSFDNEQRLRLLQFVTGTSSVPYEGFAALRGSTGLRKFCIEKWGNHTMLPRAHTCFNRLDLPAYQNYNELQEKLTLAVEETSTFGIQ</sequence>
<feature type="region of interest" description="Disordered" evidence="7">
    <location>
        <begin position="51"/>
        <end position="77"/>
    </location>
</feature>
<dbReference type="GO" id="GO:0048814">
    <property type="term" value="P:regulation of dendrite morphogenesis"/>
    <property type="evidence" value="ECO:0007669"/>
    <property type="project" value="TreeGrafter"/>
</dbReference>
<keyword evidence="6" id="KW-0833">Ubl conjugation pathway</keyword>
<dbReference type="Gene3D" id="3.30.2160.10">
    <property type="entry name" value="Hect, E3 ligase catalytic domain"/>
    <property type="match status" value="1"/>
</dbReference>
<dbReference type="FunFam" id="3.30.2410.10:FF:000002">
    <property type="entry name" value="E3 ubiquitin-protein ligase HECW2"/>
    <property type="match status" value="1"/>
</dbReference>
<feature type="domain" description="HECT" evidence="8">
    <location>
        <begin position="126"/>
        <end position="462"/>
    </location>
</feature>
<dbReference type="InterPro" id="IPR000569">
    <property type="entry name" value="HECT_dom"/>
</dbReference>
<evidence type="ECO:0000256" key="2">
    <source>
        <dbReference type="ARBA" id="ARBA00004906"/>
    </source>
</evidence>
<dbReference type="Gene3D" id="3.90.1750.10">
    <property type="entry name" value="Hect, E3 ligase catalytic domains"/>
    <property type="match status" value="1"/>
</dbReference>
<comment type="pathway">
    <text evidence="2">Protein modification; protein ubiquitination.</text>
</comment>
<evidence type="ECO:0000256" key="6">
    <source>
        <dbReference type="ARBA" id="ARBA00022786"/>
    </source>
</evidence>
<comment type="caution">
    <text evidence="9">The sequence shown here is derived from an EMBL/GenBank/DDBJ whole genome shotgun (WGS) entry which is preliminary data.</text>
</comment>
<dbReference type="Proteomes" id="UP001152795">
    <property type="component" value="Unassembled WGS sequence"/>
</dbReference>
<dbReference type="GO" id="GO:0016567">
    <property type="term" value="P:protein ubiquitination"/>
    <property type="evidence" value="ECO:0007669"/>
    <property type="project" value="TreeGrafter"/>
</dbReference>
<evidence type="ECO:0000313" key="10">
    <source>
        <dbReference type="Proteomes" id="UP001152795"/>
    </source>
</evidence>
<dbReference type="PROSITE" id="PS50237">
    <property type="entry name" value="HECT"/>
    <property type="match status" value="1"/>
</dbReference>
<keyword evidence="9" id="KW-0436">Ligase</keyword>
<dbReference type="PANTHER" id="PTHR11254">
    <property type="entry name" value="HECT DOMAIN UBIQUITIN-PROTEIN LIGASE"/>
    <property type="match status" value="1"/>
</dbReference>
<evidence type="ECO:0000259" key="8">
    <source>
        <dbReference type="PROSITE" id="PS50237"/>
    </source>
</evidence>
<comment type="catalytic activity">
    <reaction evidence="1">
        <text>S-ubiquitinyl-[E2 ubiquitin-conjugating enzyme]-L-cysteine + [acceptor protein]-L-lysine = [E2 ubiquitin-conjugating enzyme]-L-cysteine + N(6)-ubiquitinyl-[acceptor protein]-L-lysine.</text>
        <dbReference type="EC" id="2.3.2.26"/>
    </reaction>
</comment>
<evidence type="ECO:0000313" key="9">
    <source>
        <dbReference type="EMBL" id="CAB4008591.1"/>
    </source>
</evidence>
<accession>A0A7D9IIN5</accession>
<dbReference type="Gene3D" id="3.30.2410.10">
    <property type="entry name" value="Hect, E3 ligase catalytic domain"/>
    <property type="match status" value="1"/>
</dbReference>
<keyword evidence="10" id="KW-1185">Reference proteome</keyword>